<dbReference type="AlphaFoldDB" id="A0A5C3KV55"/>
<feature type="compositionally biased region" description="Basic residues" evidence="1">
    <location>
        <begin position="679"/>
        <end position="689"/>
    </location>
</feature>
<evidence type="ECO:0000259" key="2">
    <source>
        <dbReference type="Pfam" id="PF17667"/>
    </source>
</evidence>
<protein>
    <recommendedName>
        <fullName evidence="2">Fungal-type protein kinase domain-containing protein</fullName>
    </recommendedName>
</protein>
<dbReference type="OrthoDB" id="2749836at2759"/>
<reference evidence="3 4" key="1">
    <citation type="journal article" date="2019" name="Nat. Ecol. Evol.">
        <title>Megaphylogeny resolves global patterns of mushroom evolution.</title>
        <authorList>
            <person name="Varga T."/>
            <person name="Krizsan K."/>
            <person name="Foldi C."/>
            <person name="Dima B."/>
            <person name="Sanchez-Garcia M."/>
            <person name="Sanchez-Ramirez S."/>
            <person name="Szollosi G.J."/>
            <person name="Szarkandi J.G."/>
            <person name="Papp V."/>
            <person name="Albert L."/>
            <person name="Andreopoulos W."/>
            <person name="Angelini C."/>
            <person name="Antonin V."/>
            <person name="Barry K.W."/>
            <person name="Bougher N.L."/>
            <person name="Buchanan P."/>
            <person name="Buyck B."/>
            <person name="Bense V."/>
            <person name="Catcheside P."/>
            <person name="Chovatia M."/>
            <person name="Cooper J."/>
            <person name="Damon W."/>
            <person name="Desjardin D."/>
            <person name="Finy P."/>
            <person name="Geml J."/>
            <person name="Haridas S."/>
            <person name="Hughes K."/>
            <person name="Justo A."/>
            <person name="Karasinski D."/>
            <person name="Kautmanova I."/>
            <person name="Kiss B."/>
            <person name="Kocsube S."/>
            <person name="Kotiranta H."/>
            <person name="LaButti K.M."/>
            <person name="Lechner B.E."/>
            <person name="Liimatainen K."/>
            <person name="Lipzen A."/>
            <person name="Lukacs Z."/>
            <person name="Mihaltcheva S."/>
            <person name="Morgado L.N."/>
            <person name="Niskanen T."/>
            <person name="Noordeloos M.E."/>
            <person name="Ohm R.A."/>
            <person name="Ortiz-Santana B."/>
            <person name="Ovrebo C."/>
            <person name="Racz N."/>
            <person name="Riley R."/>
            <person name="Savchenko A."/>
            <person name="Shiryaev A."/>
            <person name="Soop K."/>
            <person name="Spirin V."/>
            <person name="Szebenyi C."/>
            <person name="Tomsovsky M."/>
            <person name="Tulloss R.E."/>
            <person name="Uehling J."/>
            <person name="Grigoriev I.V."/>
            <person name="Vagvolgyi C."/>
            <person name="Papp T."/>
            <person name="Martin F.M."/>
            <person name="Miettinen O."/>
            <person name="Hibbett D.S."/>
            <person name="Nagy L.G."/>
        </authorList>
    </citation>
    <scope>NUCLEOTIDE SEQUENCE [LARGE SCALE GENOMIC DNA]</scope>
    <source>
        <strain evidence="3 4">CBS 121175</strain>
    </source>
</reference>
<feature type="domain" description="Fungal-type protein kinase" evidence="2">
    <location>
        <begin position="144"/>
        <end position="512"/>
    </location>
</feature>
<proteinExistence type="predicted"/>
<dbReference type="SUPFAM" id="SSF56112">
    <property type="entry name" value="Protein kinase-like (PK-like)"/>
    <property type="match status" value="1"/>
</dbReference>
<name>A0A5C3KV55_COPMA</name>
<evidence type="ECO:0000256" key="1">
    <source>
        <dbReference type="SAM" id="MobiDB-lite"/>
    </source>
</evidence>
<dbReference type="EMBL" id="ML210199">
    <property type="protein sequence ID" value="TFK24549.1"/>
    <property type="molecule type" value="Genomic_DNA"/>
</dbReference>
<sequence>MAMSDFYQLNIQKLNNWVDDAVNRGGSEQSYWVRTFASMATDSKIKQYLNTTTKLDNTLTVLENPAAERTALTDATLTLLEDVLNYFPKEPLGKIRQKQPFVYVYASGNNDEIVITGDGPQYQGNSCIGESASTMPWLPELLTLVHIEHKDTSPSAKNTLRRMVPYVVGAFFNQATRNFIRMISIEPAGTFRLAHFDRNGVWYTEKMHKIRDDPGIFIKVVLGLTSSDPEHVGFDSRITWKDITNSQGEILRRVGNIKVAERGYYRKRPVDYRIIGRAPVYRERSSWAVGRDTMGWLVVNKSGRKLFVKDSWHCARFRLSGPPEVRFFETAKENKVVGVARMVQGSEKVYQTMLFRDFGRVNVSEHMLNWNPYIDNMAKSRIVTEVYGSSIREFKTPRQFLYAFHDAVNGHRSLLLDGGILHCDISVKNILLGQPNAKVNWRGVLIDLDCAVYVEDGVYPPTEANQGTRSFQSVTVLSTQIKSIDYYIANKDKYAHDYLDDLEGFFYVLTYFIPRYTGTNNAHRQNGGHPFIDLMNWGNADPVMSCKAKKRLVNASDADFQVLLDTVSDYWDAPFVVMYKKWHGFIRDIVASKQKILDGKSDITMVQLRDQVKEHYETLLGFVSECMASLAASAKGTRLPLKEAPIGVDVDAPRATRSTTRKRDMEEVEDAEEQLAQQPRRRSSKAKLN</sequence>
<feature type="region of interest" description="Disordered" evidence="1">
    <location>
        <begin position="650"/>
        <end position="689"/>
    </location>
</feature>
<dbReference type="Gene3D" id="1.10.510.10">
    <property type="entry name" value="Transferase(Phosphotransferase) domain 1"/>
    <property type="match status" value="1"/>
</dbReference>
<evidence type="ECO:0000313" key="4">
    <source>
        <dbReference type="Proteomes" id="UP000307440"/>
    </source>
</evidence>
<dbReference type="Proteomes" id="UP000307440">
    <property type="component" value="Unassembled WGS sequence"/>
</dbReference>
<dbReference type="InterPro" id="IPR011009">
    <property type="entry name" value="Kinase-like_dom_sf"/>
</dbReference>
<accession>A0A5C3KV55</accession>
<gene>
    <name evidence="3" type="ORF">FA15DRAFT_741109</name>
</gene>
<dbReference type="PANTHER" id="PTHR38248:SF2">
    <property type="entry name" value="FUNK1 11"/>
    <property type="match status" value="1"/>
</dbReference>
<evidence type="ECO:0000313" key="3">
    <source>
        <dbReference type="EMBL" id="TFK24549.1"/>
    </source>
</evidence>
<dbReference type="PANTHER" id="PTHR38248">
    <property type="entry name" value="FUNK1 6"/>
    <property type="match status" value="1"/>
</dbReference>
<dbReference type="InterPro" id="IPR040976">
    <property type="entry name" value="Pkinase_fungal"/>
</dbReference>
<dbReference type="Pfam" id="PF17667">
    <property type="entry name" value="Pkinase_fungal"/>
    <property type="match status" value="1"/>
</dbReference>
<keyword evidence="4" id="KW-1185">Reference proteome</keyword>
<organism evidence="3 4">
    <name type="scientific">Coprinopsis marcescibilis</name>
    <name type="common">Agaric fungus</name>
    <name type="synonym">Psathyrella marcescibilis</name>
    <dbReference type="NCBI Taxonomy" id="230819"/>
    <lineage>
        <taxon>Eukaryota</taxon>
        <taxon>Fungi</taxon>
        <taxon>Dikarya</taxon>
        <taxon>Basidiomycota</taxon>
        <taxon>Agaricomycotina</taxon>
        <taxon>Agaricomycetes</taxon>
        <taxon>Agaricomycetidae</taxon>
        <taxon>Agaricales</taxon>
        <taxon>Agaricineae</taxon>
        <taxon>Psathyrellaceae</taxon>
        <taxon>Coprinopsis</taxon>
    </lineage>
</organism>